<feature type="transmembrane region" description="Helical" evidence="2">
    <location>
        <begin position="472"/>
        <end position="491"/>
    </location>
</feature>
<dbReference type="PANTHER" id="PTHR33701">
    <property type="entry name" value="TRANSMEMBRANE PROTEIN"/>
    <property type="match status" value="1"/>
</dbReference>
<keyword evidence="2" id="KW-1133">Transmembrane helix</keyword>
<dbReference type="OrthoDB" id="1939754at2759"/>
<name>A0A7J0DW22_9ERIC</name>
<feature type="compositionally biased region" description="Basic and acidic residues" evidence="1">
    <location>
        <begin position="191"/>
        <end position="202"/>
    </location>
</feature>
<evidence type="ECO:0000256" key="2">
    <source>
        <dbReference type="SAM" id="Phobius"/>
    </source>
</evidence>
<keyword evidence="4" id="KW-1185">Reference proteome</keyword>
<feature type="region of interest" description="Disordered" evidence="1">
    <location>
        <begin position="164"/>
        <end position="226"/>
    </location>
</feature>
<dbReference type="PANTHER" id="PTHR33701:SF3">
    <property type="entry name" value="TRANSCRIPTIONAL REGULATOR ATRX"/>
    <property type="match status" value="1"/>
</dbReference>
<feature type="region of interest" description="Disordered" evidence="1">
    <location>
        <begin position="91"/>
        <end position="119"/>
    </location>
</feature>
<dbReference type="Proteomes" id="UP000585474">
    <property type="component" value="Unassembled WGS sequence"/>
</dbReference>
<sequence>MEDTSGMTIEFLRAGLLSERSVLRTASQRADELAKRVVGLEEQLKSVSILRNKVEQATVDVLSILENHGINEFPEQFDSSSDREMTCCESKLESSPLPGRSLSWKSGKDSPHSYETKYVDSSTRRRSTFASGTSASLKLRVGEVTQVNSNILPREDNGVDTCSEGSHTLSDTGHEILRGRSGGMKRRKKAQREWEEKFKEDNNSTPFLGCDGRRDDTTTHAPPYPVATVTQDQDRNLKASCVTKESPKMQPDGLQFSQHVDLGGLQNQKSSGMLASVFPVATGKQDPQHSRNFNVLPSHNYHHRSCSEGPAANQSALVILSHEGTTLYGGGSIVKAIEYSVGDKPEVPVGCAGPFGVPSDFHIKATNKSNVLGSSSLVSLTNYYPDAASALTACDRFITSPCTETRSSASTGDRHRTIPTSLHTESRSKNPIWEPMAPRSRFSSPVPFFEPSLDMGLPYSSRTTYSDPKFQIGIQVYPLQLCTLLLLILFLRT</sequence>
<organism evidence="3 4">
    <name type="scientific">Actinidia rufa</name>
    <dbReference type="NCBI Taxonomy" id="165716"/>
    <lineage>
        <taxon>Eukaryota</taxon>
        <taxon>Viridiplantae</taxon>
        <taxon>Streptophyta</taxon>
        <taxon>Embryophyta</taxon>
        <taxon>Tracheophyta</taxon>
        <taxon>Spermatophyta</taxon>
        <taxon>Magnoliopsida</taxon>
        <taxon>eudicotyledons</taxon>
        <taxon>Gunneridae</taxon>
        <taxon>Pentapetalae</taxon>
        <taxon>asterids</taxon>
        <taxon>Ericales</taxon>
        <taxon>Actinidiaceae</taxon>
        <taxon>Actinidia</taxon>
    </lineage>
</organism>
<dbReference type="EMBL" id="BJWL01000410">
    <property type="protein sequence ID" value="GFS43028.1"/>
    <property type="molecule type" value="Genomic_DNA"/>
</dbReference>
<reference evidence="4" key="1">
    <citation type="submission" date="2019-07" db="EMBL/GenBank/DDBJ databases">
        <title>De Novo Assembly of kiwifruit Actinidia rufa.</title>
        <authorList>
            <person name="Sugita-Konishi S."/>
            <person name="Sato K."/>
            <person name="Mori E."/>
            <person name="Abe Y."/>
            <person name="Kisaki G."/>
            <person name="Hamano K."/>
            <person name="Suezawa K."/>
            <person name="Otani M."/>
            <person name="Fukuda T."/>
            <person name="Manabe T."/>
            <person name="Gomi K."/>
            <person name="Tabuchi M."/>
            <person name="Akimitsu K."/>
            <person name="Kataoka I."/>
        </authorList>
    </citation>
    <scope>NUCLEOTIDE SEQUENCE [LARGE SCALE GENOMIC DNA]</scope>
    <source>
        <strain evidence="4">cv. Fuchu</strain>
    </source>
</reference>
<accession>A0A7J0DW22</accession>
<feature type="compositionally biased region" description="Basic and acidic residues" evidence="1">
    <location>
        <begin position="106"/>
        <end position="118"/>
    </location>
</feature>
<keyword evidence="2" id="KW-0472">Membrane</keyword>
<dbReference type="AlphaFoldDB" id="A0A7J0DW22"/>
<gene>
    <name evidence="3" type="ORF">Acr_00g0083110</name>
</gene>
<protein>
    <submittedName>
        <fullName evidence="3">Uncharacterized protein</fullName>
    </submittedName>
</protein>
<evidence type="ECO:0000313" key="3">
    <source>
        <dbReference type="EMBL" id="GFS43028.1"/>
    </source>
</evidence>
<feature type="region of interest" description="Disordered" evidence="1">
    <location>
        <begin position="405"/>
        <end position="434"/>
    </location>
</feature>
<proteinExistence type="predicted"/>
<keyword evidence="2" id="KW-0812">Transmembrane</keyword>
<evidence type="ECO:0000256" key="1">
    <source>
        <dbReference type="SAM" id="MobiDB-lite"/>
    </source>
</evidence>
<comment type="caution">
    <text evidence="3">The sequence shown here is derived from an EMBL/GenBank/DDBJ whole genome shotgun (WGS) entry which is preliminary data.</text>
</comment>
<evidence type="ECO:0000313" key="4">
    <source>
        <dbReference type="Proteomes" id="UP000585474"/>
    </source>
</evidence>